<dbReference type="PANTHER" id="PTHR46306:SF1">
    <property type="entry name" value="BTB_POZ DOMAIN-CONTAINING PROTEIN 9"/>
    <property type="match status" value="1"/>
</dbReference>
<dbReference type="Pfam" id="PF07707">
    <property type="entry name" value="BACK"/>
    <property type="match status" value="1"/>
</dbReference>
<dbReference type="GO" id="GO:0050804">
    <property type="term" value="P:modulation of chemical synaptic transmission"/>
    <property type="evidence" value="ECO:0007669"/>
    <property type="project" value="TreeGrafter"/>
</dbReference>
<dbReference type="PROSITE" id="PS50097">
    <property type="entry name" value="BTB"/>
    <property type="match status" value="1"/>
</dbReference>
<dbReference type="SUPFAM" id="SSF54695">
    <property type="entry name" value="POZ domain"/>
    <property type="match status" value="1"/>
</dbReference>
<dbReference type="InterPro" id="IPR011333">
    <property type="entry name" value="SKP1/BTB/POZ_sf"/>
</dbReference>
<evidence type="ECO:0000313" key="2">
    <source>
        <dbReference type="Proteomes" id="UP000076408"/>
    </source>
</evidence>
<dbReference type="AlphaFoldDB" id="A0A182YJG8"/>
<organism evidence="1 2">
    <name type="scientific">Anopheles stephensi</name>
    <name type="common">Indo-Pakistan malaria mosquito</name>
    <dbReference type="NCBI Taxonomy" id="30069"/>
    <lineage>
        <taxon>Eukaryota</taxon>
        <taxon>Metazoa</taxon>
        <taxon>Ecdysozoa</taxon>
        <taxon>Arthropoda</taxon>
        <taxon>Hexapoda</taxon>
        <taxon>Insecta</taxon>
        <taxon>Pterygota</taxon>
        <taxon>Neoptera</taxon>
        <taxon>Endopterygota</taxon>
        <taxon>Diptera</taxon>
        <taxon>Nematocera</taxon>
        <taxon>Culicoidea</taxon>
        <taxon>Culicidae</taxon>
        <taxon>Anophelinae</taxon>
        <taxon>Anopheles</taxon>
    </lineage>
</organism>
<accession>A0A182YJG8</accession>
<dbReference type="InterPro" id="IPR052407">
    <property type="entry name" value="BTB_POZ_domain_cont_9"/>
</dbReference>
<keyword evidence="2" id="KW-1185">Reference proteome</keyword>
<dbReference type="InterPro" id="IPR011705">
    <property type="entry name" value="BACK"/>
</dbReference>
<evidence type="ECO:0000313" key="1">
    <source>
        <dbReference type="EnsemblMetazoa" id="ASTEI08604-PA"/>
    </source>
</evidence>
<proteinExistence type="predicted"/>
<dbReference type="GO" id="GO:0048512">
    <property type="term" value="P:circadian behavior"/>
    <property type="evidence" value="ECO:0007669"/>
    <property type="project" value="TreeGrafter"/>
</dbReference>
<dbReference type="Gene3D" id="1.25.40.420">
    <property type="match status" value="1"/>
</dbReference>
<name>A0A182YJG8_ANOST</name>
<dbReference type="SMART" id="SM00225">
    <property type="entry name" value="BTB"/>
    <property type="match status" value="1"/>
</dbReference>
<dbReference type="GO" id="GO:0008344">
    <property type="term" value="P:adult locomotory behavior"/>
    <property type="evidence" value="ECO:0007669"/>
    <property type="project" value="TreeGrafter"/>
</dbReference>
<dbReference type="VEuPathDB" id="VectorBase:ASTEI08604"/>
<dbReference type="Proteomes" id="UP000076408">
    <property type="component" value="Unassembled WGS sequence"/>
</dbReference>
<dbReference type="VEuPathDB" id="VectorBase:ASTEI20_044813"/>
<protein>
    <submittedName>
        <fullName evidence="1">BTB domain-containing protein</fullName>
    </submittedName>
</protein>
<dbReference type="OMA" id="DLAHFYC"/>
<reference evidence="1" key="2">
    <citation type="submission" date="2020-05" db="UniProtKB">
        <authorList>
            <consortium name="EnsemblMetazoa"/>
        </authorList>
    </citation>
    <scope>IDENTIFICATION</scope>
    <source>
        <strain evidence="1">Indian</strain>
    </source>
</reference>
<dbReference type="EnsemblMetazoa" id="ASTEI08604-RA">
    <property type="protein sequence ID" value="ASTEI08604-PA"/>
    <property type="gene ID" value="ASTEI08604"/>
</dbReference>
<dbReference type="Gene3D" id="3.30.710.10">
    <property type="entry name" value="Potassium Channel Kv1.1, Chain A"/>
    <property type="match status" value="1"/>
</dbReference>
<dbReference type="Pfam" id="PF00651">
    <property type="entry name" value="BTB"/>
    <property type="match status" value="1"/>
</dbReference>
<dbReference type="STRING" id="30069.A0A182YJG8"/>
<dbReference type="SMART" id="SM00875">
    <property type="entry name" value="BACK"/>
    <property type="match status" value="1"/>
</dbReference>
<dbReference type="PANTHER" id="PTHR46306">
    <property type="entry name" value="BTB/POZ DOMAIN-CONTAINING PROTEIN 9"/>
    <property type="match status" value="1"/>
</dbReference>
<sequence length="269" mass="31209">MNSTENNIQHTALLVKDLAQLHEKNDRADVTFIVESRRIPAHRVILAARSEYFQALLYGALMESMQDEIVLNVQLKPFQCLLQYIYSGSLSLDKMDQEELIDLVMLADQYGFGELKSAIGCWLCKKIRLTNVCILLRCSSLFQLGTLYHACLQYMDRHAAHVILHKSFLTLTFNLLNVLLDRKSFLISEVEKFHAIHKWCQQQKDSAQSFAKLYRKVSYTSMTYNQLFHIVRPSRVLLPDELLDVIAVKEHAEEVHTRPIREFIMALHL</sequence>
<dbReference type="GO" id="GO:0005737">
    <property type="term" value="C:cytoplasm"/>
    <property type="evidence" value="ECO:0007669"/>
    <property type="project" value="TreeGrafter"/>
</dbReference>
<reference evidence="2" key="1">
    <citation type="journal article" date="2014" name="Genome Biol.">
        <title>Genome analysis of a major urban malaria vector mosquito, Anopheles stephensi.</title>
        <authorList>
            <person name="Jiang X."/>
            <person name="Peery A."/>
            <person name="Hall A.B."/>
            <person name="Sharma A."/>
            <person name="Chen X.G."/>
            <person name="Waterhouse R.M."/>
            <person name="Komissarov A."/>
            <person name="Riehle M.M."/>
            <person name="Shouche Y."/>
            <person name="Sharakhova M.V."/>
            <person name="Lawson D."/>
            <person name="Pakpour N."/>
            <person name="Arensburger P."/>
            <person name="Davidson V.L."/>
            <person name="Eiglmeier K."/>
            <person name="Emrich S."/>
            <person name="George P."/>
            <person name="Kennedy R.C."/>
            <person name="Mane S.P."/>
            <person name="Maslen G."/>
            <person name="Oringanje C."/>
            <person name="Qi Y."/>
            <person name="Settlage R."/>
            <person name="Tojo M."/>
            <person name="Tubio J.M."/>
            <person name="Unger M.F."/>
            <person name="Wang B."/>
            <person name="Vernick K.D."/>
            <person name="Ribeiro J.M."/>
            <person name="James A.A."/>
            <person name="Michel K."/>
            <person name="Riehle M.A."/>
            <person name="Luckhart S."/>
            <person name="Sharakhov I.V."/>
            <person name="Tu Z."/>
        </authorList>
    </citation>
    <scope>NUCLEOTIDE SEQUENCE [LARGE SCALE GENOMIC DNA]</scope>
    <source>
        <strain evidence="2">Indian</strain>
    </source>
</reference>
<dbReference type="InterPro" id="IPR000210">
    <property type="entry name" value="BTB/POZ_dom"/>
</dbReference>
<dbReference type="VEuPathDB" id="VectorBase:ASTE010396"/>